<accession>A0ABW6A514</accession>
<keyword evidence="2" id="KW-1185">Reference proteome</keyword>
<dbReference type="Pfam" id="PF16132">
    <property type="entry name" value="DUF4843"/>
    <property type="match status" value="1"/>
</dbReference>
<gene>
    <name evidence="1" type="ORF">ACFS6H_09080</name>
</gene>
<proteinExistence type="predicted"/>
<name>A0ABW6A514_9BACT</name>
<organism evidence="1 2">
    <name type="scientific">Terrimonas rubra</name>
    <dbReference type="NCBI Taxonomy" id="1035890"/>
    <lineage>
        <taxon>Bacteria</taxon>
        <taxon>Pseudomonadati</taxon>
        <taxon>Bacteroidota</taxon>
        <taxon>Chitinophagia</taxon>
        <taxon>Chitinophagales</taxon>
        <taxon>Chitinophagaceae</taxon>
        <taxon>Terrimonas</taxon>
    </lineage>
</organism>
<dbReference type="PROSITE" id="PS51257">
    <property type="entry name" value="PROKAR_LIPOPROTEIN"/>
    <property type="match status" value="1"/>
</dbReference>
<evidence type="ECO:0000313" key="2">
    <source>
        <dbReference type="Proteomes" id="UP001597511"/>
    </source>
</evidence>
<evidence type="ECO:0000313" key="1">
    <source>
        <dbReference type="EMBL" id="MFD2919857.1"/>
    </source>
</evidence>
<protein>
    <submittedName>
        <fullName evidence="1">DUF4843 domain-containing protein</fullName>
    </submittedName>
</protein>
<comment type="caution">
    <text evidence="1">The sequence shown here is derived from an EMBL/GenBank/DDBJ whole genome shotgun (WGS) entry which is preliminary data.</text>
</comment>
<dbReference type="RefSeq" id="WP_386097502.1">
    <property type="nucleotide sequence ID" value="NZ_JBHUOZ010000002.1"/>
</dbReference>
<reference evidence="2" key="1">
    <citation type="journal article" date="2019" name="Int. J. Syst. Evol. Microbiol.">
        <title>The Global Catalogue of Microorganisms (GCM) 10K type strain sequencing project: providing services to taxonomists for standard genome sequencing and annotation.</title>
        <authorList>
            <consortium name="The Broad Institute Genomics Platform"/>
            <consortium name="The Broad Institute Genome Sequencing Center for Infectious Disease"/>
            <person name="Wu L."/>
            <person name="Ma J."/>
        </authorList>
    </citation>
    <scope>NUCLEOTIDE SEQUENCE [LARGE SCALE GENOMIC DNA]</scope>
    <source>
        <strain evidence="2">KCTC 23299</strain>
    </source>
</reference>
<dbReference type="InterPro" id="IPR032299">
    <property type="entry name" value="DUF4843"/>
</dbReference>
<dbReference type="Proteomes" id="UP001597511">
    <property type="component" value="Unassembled WGS sequence"/>
</dbReference>
<dbReference type="EMBL" id="JBHUOZ010000002">
    <property type="protein sequence ID" value="MFD2919857.1"/>
    <property type="molecule type" value="Genomic_DNA"/>
</dbReference>
<sequence length="249" mass="27579">MQKNIFFLFIAGILVLTACKKQTLMTYNSDNSIYFAQSVLPRAPFDSTAISFAFAGGTGTDSTLQIIIAVTGAPTAHDRPYTLVVDNTVSTAKAGTHYVAPAAAQSIKAGKLSDTIPLKLLRTADMLTNEFKIVLQVKANENFNTAMEYKMLSATQRLHYTRYTVYVNDIIRKPGRWLDTYMGTFTRKKLFLTCDLLNTTPAYMDVPASVADMVFYGTFMQRYLNQMKAAGNTIYEEDGSAMIMGPSVQ</sequence>